<evidence type="ECO:0000256" key="2">
    <source>
        <dbReference type="ARBA" id="ARBA00022448"/>
    </source>
</evidence>
<reference evidence="10 14" key="2">
    <citation type="submission" date="2019-01" db="EMBL/GenBank/DDBJ databases">
        <title>Complete Genome Sequence and Annotation of the Paracoccus pantotrophus type strain DSM 2944.</title>
        <authorList>
            <person name="Bockwoldt J.A."/>
            <person name="Zimmermann M."/>
            <person name="Tiso T."/>
            <person name="Blank L.M."/>
        </authorList>
    </citation>
    <scope>NUCLEOTIDE SEQUENCE [LARGE SCALE GENOMIC DNA]</scope>
    <source>
        <strain evidence="10 14">DSM 2944</strain>
        <plasmid evidence="14">ppan2</plasmid>
        <plasmid evidence="10">pPAN2</plasmid>
    </source>
</reference>
<dbReference type="RefSeq" id="WP_024844810.1">
    <property type="nucleotide sequence ID" value="NZ_CP038205.1"/>
</dbReference>
<dbReference type="Proteomes" id="UP000509322">
    <property type="component" value="Plasmid unnamed1"/>
</dbReference>
<evidence type="ECO:0000256" key="8">
    <source>
        <dbReference type="ARBA" id="ARBA00037998"/>
    </source>
</evidence>
<keyword evidence="13" id="KW-1185">Reference proteome</keyword>
<name>A0A1I5I612_PARPN</name>
<comment type="similarity">
    <text evidence="8">Belongs to the binding-protein-dependent transport system permease family. LivHM subfamily.</text>
</comment>
<organism evidence="11 15">
    <name type="scientific">Paracoccus pantotrophus</name>
    <name type="common">Thiosphaera pantotropha</name>
    <dbReference type="NCBI Taxonomy" id="82367"/>
    <lineage>
        <taxon>Bacteria</taxon>
        <taxon>Pseudomonadati</taxon>
        <taxon>Pseudomonadota</taxon>
        <taxon>Alphaproteobacteria</taxon>
        <taxon>Rhodobacterales</taxon>
        <taxon>Paracoccaceae</taxon>
        <taxon>Paracoccus</taxon>
    </lineage>
</organism>
<geneLocation type="plasmid" evidence="11 15">
    <name>unnamed1</name>
</geneLocation>
<feature type="transmembrane region" description="Helical" evidence="9">
    <location>
        <begin position="142"/>
        <end position="160"/>
    </location>
</feature>
<keyword evidence="4 9" id="KW-0812">Transmembrane</keyword>
<geneLocation type="plasmid" evidence="10">
    <name>pPAN2</name>
</geneLocation>
<dbReference type="KEGG" id="ppan:ESD82_08045"/>
<accession>A0A1I5I612</accession>
<keyword evidence="6 9" id="KW-1133">Transmembrane helix</keyword>
<protein>
    <submittedName>
        <fullName evidence="12">Amino acid/amide ABC transporter membrane protein 1 (HAAT family)</fullName>
    </submittedName>
    <submittedName>
        <fullName evidence="11">Branched-chain amino acid ABC transporter permease</fullName>
    </submittedName>
</protein>
<geneLocation type="plasmid" evidence="14">
    <name>ppan2</name>
</geneLocation>
<dbReference type="GO" id="GO:0006865">
    <property type="term" value="P:amino acid transport"/>
    <property type="evidence" value="ECO:0007669"/>
    <property type="project" value="UniProtKB-KW"/>
</dbReference>
<keyword evidence="7 9" id="KW-0472">Membrane</keyword>
<keyword evidence="2" id="KW-0813">Transport</keyword>
<dbReference type="PANTHER" id="PTHR11795:SF445">
    <property type="entry name" value="AMINO ACID ABC TRANSPORTER PERMEASE PROTEIN"/>
    <property type="match status" value="1"/>
</dbReference>
<evidence type="ECO:0000256" key="1">
    <source>
        <dbReference type="ARBA" id="ARBA00004651"/>
    </source>
</evidence>
<keyword evidence="3" id="KW-1003">Cell membrane</keyword>
<feature type="transmembrane region" description="Helical" evidence="9">
    <location>
        <begin position="92"/>
        <end position="112"/>
    </location>
</feature>
<dbReference type="Proteomes" id="UP000326453">
    <property type="component" value="Plasmid pPAN2"/>
</dbReference>
<evidence type="ECO:0000256" key="6">
    <source>
        <dbReference type="ARBA" id="ARBA00022989"/>
    </source>
</evidence>
<feature type="transmembrane region" description="Helical" evidence="9">
    <location>
        <begin position="58"/>
        <end position="80"/>
    </location>
</feature>
<reference evidence="12 13" key="1">
    <citation type="submission" date="2018-10" db="EMBL/GenBank/DDBJ databases">
        <title>Genomic Encyclopedia of Archaeal and Bacterial Type Strains, Phase II (KMG-II): from individual species to whole genera.</title>
        <authorList>
            <person name="Goeker M."/>
        </authorList>
    </citation>
    <scope>NUCLEOTIDE SEQUENCE [LARGE SCALE GENOMIC DNA]</scope>
    <source>
        <strain evidence="13">ATCC 35512 / DSM 2944 / CIP 106514 / LMD 82.5 / NBRC 102493 / NCCB 82005 / GB17</strain>
        <strain evidence="12">DSM 2944</strain>
    </source>
</reference>
<feature type="transmembrane region" description="Helical" evidence="9">
    <location>
        <begin position="223"/>
        <end position="250"/>
    </location>
</feature>
<evidence type="ECO:0000256" key="4">
    <source>
        <dbReference type="ARBA" id="ARBA00022692"/>
    </source>
</evidence>
<feature type="transmembrane region" description="Helical" evidence="9">
    <location>
        <begin position="188"/>
        <end position="211"/>
    </location>
</feature>
<keyword evidence="11" id="KW-0614">Plasmid</keyword>
<evidence type="ECO:0000313" key="14">
    <source>
        <dbReference type="Proteomes" id="UP000326453"/>
    </source>
</evidence>
<comment type="subcellular location">
    <subcellularLocation>
        <location evidence="1">Cell membrane</location>
        <topology evidence="1">Multi-pass membrane protein</topology>
    </subcellularLocation>
</comment>
<sequence>MFLQQLVNGLVIGGVYALFALGFTLIFGIHKIMNLAHGGIFMTGAFIGLYSVQAGLPLWLAFILAMVGAGLVSVIIEVTAFRRLRQSGEVEFSALISSIGANLVLVSIAQILSKTQVLRFPFDTFPVVIFKLWGLRVSALQLAMAVLAILLVAGLSWYLYRTGFGRQVRAVAQNERAALLAGIRPSVIYFQTFMLSGMLAGAAGVLVGLAFNSIHFMMGDPFLLRGFVVVILGGLGSVAGALVASLGFGVLQTLSVAYLSSRLSDIIIFGLLFAVLLLRPNGLFGQDEAGVLRGRR</sequence>
<evidence type="ECO:0000256" key="3">
    <source>
        <dbReference type="ARBA" id="ARBA00022475"/>
    </source>
</evidence>
<evidence type="ECO:0000256" key="7">
    <source>
        <dbReference type="ARBA" id="ARBA00023136"/>
    </source>
</evidence>
<dbReference type="OrthoDB" id="9807115at2"/>
<dbReference type="InterPro" id="IPR001851">
    <property type="entry name" value="ABC_transp_permease"/>
</dbReference>
<proteinExistence type="inferred from homology"/>
<dbReference type="Pfam" id="PF02653">
    <property type="entry name" value="BPD_transp_2"/>
    <property type="match status" value="1"/>
</dbReference>
<evidence type="ECO:0000313" key="10">
    <source>
        <dbReference type="EMBL" id="QFG36184.1"/>
    </source>
</evidence>
<dbReference type="AlphaFoldDB" id="A0A1I5I612"/>
<feature type="transmembrane region" description="Helical" evidence="9">
    <location>
        <begin position="6"/>
        <end position="28"/>
    </location>
</feature>
<evidence type="ECO:0000256" key="9">
    <source>
        <dbReference type="SAM" id="Phobius"/>
    </source>
</evidence>
<evidence type="ECO:0000256" key="5">
    <source>
        <dbReference type="ARBA" id="ARBA00022970"/>
    </source>
</evidence>
<evidence type="ECO:0000313" key="12">
    <source>
        <dbReference type="EMBL" id="RKS43244.1"/>
    </source>
</evidence>
<dbReference type="InterPro" id="IPR052157">
    <property type="entry name" value="BCAA_transport_permease"/>
</dbReference>
<evidence type="ECO:0000313" key="11">
    <source>
        <dbReference type="EMBL" id="QLH16688.1"/>
    </source>
</evidence>
<dbReference type="Proteomes" id="UP000273626">
    <property type="component" value="Unassembled WGS sequence"/>
</dbReference>
<evidence type="ECO:0000313" key="15">
    <source>
        <dbReference type="Proteomes" id="UP000509322"/>
    </source>
</evidence>
<keyword evidence="5" id="KW-0029">Amino-acid transport</keyword>
<feature type="transmembrane region" description="Helical" evidence="9">
    <location>
        <begin position="256"/>
        <end position="278"/>
    </location>
</feature>
<dbReference type="EMBL" id="CP058691">
    <property type="protein sequence ID" value="QLH16688.1"/>
    <property type="molecule type" value="Genomic_DNA"/>
</dbReference>
<dbReference type="CDD" id="cd06582">
    <property type="entry name" value="TM_PBP1_LivH_like"/>
    <property type="match status" value="1"/>
</dbReference>
<dbReference type="EMBL" id="CP044425">
    <property type="protein sequence ID" value="QFG36184.1"/>
    <property type="molecule type" value="Genomic_DNA"/>
</dbReference>
<gene>
    <name evidence="12" type="ORF">BDE18_4208</name>
    <name evidence="10" type="ORF">ESD82_08045</name>
    <name evidence="11" type="ORF">HYQ43_20955</name>
</gene>
<dbReference type="EMBL" id="RBLI01000003">
    <property type="protein sequence ID" value="RKS43244.1"/>
    <property type="molecule type" value="Genomic_DNA"/>
</dbReference>
<dbReference type="GeneID" id="51370514"/>
<reference evidence="11 15" key="3">
    <citation type="submission" date="2020-07" db="EMBL/GenBank/DDBJ databases">
        <title>The complete genome of Paracoccus pantotrophus ACCC 10489.</title>
        <authorList>
            <person name="Si Y."/>
        </authorList>
    </citation>
    <scope>NUCLEOTIDE SEQUENCE [LARGE SCALE GENOMIC DNA]</scope>
    <source>
        <strain evidence="11 15">ACCC10489</strain>
        <plasmid evidence="11 15">unnamed1</plasmid>
    </source>
</reference>
<evidence type="ECO:0000313" key="13">
    <source>
        <dbReference type="Proteomes" id="UP000273626"/>
    </source>
</evidence>
<dbReference type="GO" id="GO:0022857">
    <property type="term" value="F:transmembrane transporter activity"/>
    <property type="evidence" value="ECO:0007669"/>
    <property type="project" value="InterPro"/>
</dbReference>
<dbReference type="PANTHER" id="PTHR11795">
    <property type="entry name" value="BRANCHED-CHAIN AMINO ACID TRANSPORT SYSTEM PERMEASE PROTEIN LIVH"/>
    <property type="match status" value="1"/>
</dbReference>
<dbReference type="GO" id="GO:0005886">
    <property type="term" value="C:plasma membrane"/>
    <property type="evidence" value="ECO:0007669"/>
    <property type="project" value="UniProtKB-SubCell"/>
</dbReference>